<dbReference type="Proteomes" id="UP000789941">
    <property type="component" value="Unassembled WGS sequence"/>
</dbReference>
<name>A0A5E4LMW4_9ARCH</name>
<dbReference type="EMBL" id="CABMJJ010000007">
    <property type="protein sequence ID" value="VVC03355.1"/>
    <property type="molecule type" value="Genomic_DNA"/>
</dbReference>
<protein>
    <submittedName>
        <fullName evidence="1">Uncharacterized protein</fullName>
    </submittedName>
</protein>
<accession>A0A5E4LMW4</accession>
<sequence length="52" mass="5893">MSEKKCLVCGTTDAKKWIERQNIAGVKAYFCGPQHYQEYKKKGAESGVCEFC</sequence>
<proteinExistence type="predicted"/>
<evidence type="ECO:0000313" key="1">
    <source>
        <dbReference type="EMBL" id="VVC03355.1"/>
    </source>
</evidence>
<evidence type="ECO:0000313" key="2">
    <source>
        <dbReference type="Proteomes" id="UP000789941"/>
    </source>
</evidence>
<dbReference type="AlphaFoldDB" id="A0A5E4LMW4"/>
<reference evidence="1 2" key="1">
    <citation type="submission" date="2019-08" db="EMBL/GenBank/DDBJ databases">
        <authorList>
            <person name="Vazquez-Campos X."/>
        </authorList>
    </citation>
    <scope>NUCLEOTIDE SEQUENCE [LARGE SCALE GENOMIC DNA]</scope>
    <source>
        <strain evidence="1">LFW-283_2</strain>
    </source>
</reference>
<gene>
    <name evidence="1" type="ORF">LFW2832_00316</name>
</gene>
<organism evidence="1 2">
    <name type="scientific">Candidatus Bilamarchaeum dharawalense</name>
    <dbReference type="NCBI Taxonomy" id="2885759"/>
    <lineage>
        <taxon>Archaea</taxon>
        <taxon>Candidatus Micrarchaeota</taxon>
        <taxon>Candidatus Micrarchaeia</taxon>
        <taxon>Candidatus Anstonellales</taxon>
        <taxon>Candidatus Bilamarchaeaceae</taxon>
        <taxon>Candidatus Bilamarchaeum</taxon>
    </lineage>
</organism>
<comment type="caution">
    <text evidence="1">The sequence shown here is derived from an EMBL/GenBank/DDBJ whole genome shotgun (WGS) entry which is preliminary data.</text>
</comment>